<sequence length="172" mass="18875">MPTQGNFKFHQYQVVGRHLPTATDAVPTVYRMKVWAEDDVKAKSKFWYFLRKLRRVKKANGQIVSCNEVGSHAGGWGLGRRWPDMLGEQHVLVALVPARGRPSGGMRRGGRQQQLLALTTAVLAAAGEAPWPRFRGDAPLRADQWSARSGDASLLAAARAFGSCQRGFSSAT</sequence>
<reference evidence="1 2" key="1">
    <citation type="journal article" date="2017" name="Mol. Biol. Evol.">
        <title>The 4-celled Tetrabaena socialis nuclear genome reveals the essential components for genetic control of cell number at the origin of multicellularity in the volvocine lineage.</title>
        <authorList>
            <person name="Featherston J."/>
            <person name="Arakaki Y."/>
            <person name="Hanschen E.R."/>
            <person name="Ferris P.J."/>
            <person name="Michod R.E."/>
            <person name="Olson B.J.S.C."/>
            <person name="Nozaki H."/>
            <person name="Durand P.M."/>
        </authorList>
    </citation>
    <scope>NUCLEOTIDE SEQUENCE [LARGE SCALE GENOMIC DNA]</scope>
    <source>
        <strain evidence="1 2">NIES-571</strain>
    </source>
</reference>
<name>A0A2J7ZY13_9CHLO</name>
<dbReference type="PANTHER" id="PTHR10052">
    <property type="entry name" value="60S RIBOSOMAL PROTEIN L18A"/>
    <property type="match status" value="1"/>
</dbReference>
<accession>A0A2J7ZY13</accession>
<proteinExistence type="inferred from homology"/>
<dbReference type="Gene3D" id="3.10.20.10">
    <property type="match status" value="1"/>
</dbReference>
<evidence type="ECO:0000313" key="1">
    <source>
        <dbReference type="EMBL" id="PNH05158.1"/>
    </source>
</evidence>
<dbReference type="Proteomes" id="UP000236333">
    <property type="component" value="Unassembled WGS sequence"/>
</dbReference>
<dbReference type="GO" id="GO:0006412">
    <property type="term" value="P:translation"/>
    <property type="evidence" value="ECO:0007669"/>
    <property type="project" value="InterPro"/>
</dbReference>
<dbReference type="HAMAP" id="MF_00273">
    <property type="entry name" value="Ribosomal_eL20"/>
    <property type="match status" value="1"/>
</dbReference>
<dbReference type="InterPro" id="IPR028877">
    <property type="entry name" value="Ribosomal_eL20"/>
</dbReference>
<dbReference type="EMBL" id="PGGS01000329">
    <property type="protein sequence ID" value="PNH05158.1"/>
    <property type="molecule type" value="Genomic_DNA"/>
</dbReference>
<dbReference type="OrthoDB" id="1900695at2759"/>
<dbReference type="AlphaFoldDB" id="A0A2J7ZY13"/>
<protein>
    <submittedName>
        <fullName evidence="1">60S ribosomal protein L18a</fullName>
    </submittedName>
</protein>
<dbReference type="GO" id="GO:0003735">
    <property type="term" value="F:structural constituent of ribosome"/>
    <property type="evidence" value="ECO:0007669"/>
    <property type="project" value="InterPro"/>
</dbReference>
<comment type="caution">
    <text evidence="1">The sequence shown here is derived from an EMBL/GenBank/DDBJ whole genome shotgun (WGS) entry which is preliminary data.</text>
</comment>
<keyword evidence="2" id="KW-1185">Reference proteome</keyword>
<gene>
    <name evidence="1" type="ORF">TSOC_008606</name>
</gene>
<dbReference type="InterPro" id="IPR021138">
    <property type="entry name" value="Ribosomal_eL20_eukaryotes"/>
</dbReference>
<dbReference type="GO" id="GO:0005840">
    <property type="term" value="C:ribosome"/>
    <property type="evidence" value="ECO:0007669"/>
    <property type="project" value="UniProtKB-KW"/>
</dbReference>
<dbReference type="FunFam" id="3.10.20.10:FF:000002">
    <property type="entry name" value="60S ribosomal protein L18a"/>
    <property type="match status" value="1"/>
</dbReference>
<keyword evidence="1" id="KW-0687">Ribonucleoprotein</keyword>
<keyword evidence="1" id="KW-0689">Ribosomal protein</keyword>
<organism evidence="1 2">
    <name type="scientific">Tetrabaena socialis</name>
    <dbReference type="NCBI Taxonomy" id="47790"/>
    <lineage>
        <taxon>Eukaryota</taxon>
        <taxon>Viridiplantae</taxon>
        <taxon>Chlorophyta</taxon>
        <taxon>core chlorophytes</taxon>
        <taxon>Chlorophyceae</taxon>
        <taxon>CS clade</taxon>
        <taxon>Chlamydomonadales</taxon>
        <taxon>Tetrabaenaceae</taxon>
        <taxon>Tetrabaena</taxon>
    </lineage>
</organism>
<evidence type="ECO:0000313" key="2">
    <source>
        <dbReference type="Proteomes" id="UP000236333"/>
    </source>
</evidence>